<sequence>MTDTCEHCGLPVYVMPRPRVAPKLVHRGTHLAECHTGGTTAARKSAAPPPPVSGSGQSAPEPARVVVHVQCGRCRRLLPSTTAECDCPRAMFIHPHPPRNTDRFRERR</sequence>
<comment type="caution">
    <text evidence="2">The sequence shown here is derived from an EMBL/GenBank/DDBJ whole genome shotgun (WGS) entry which is preliminary data.</text>
</comment>
<protein>
    <submittedName>
        <fullName evidence="2">Uncharacterized protein</fullName>
    </submittedName>
</protein>
<gene>
    <name evidence="2" type="ORF">HMPREF0724_12154</name>
</gene>
<keyword evidence="3" id="KW-1185">Reference proteome</keyword>
<evidence type="ECO:0000313" key="2">
    <source>
        <dbReference type="EMBL" id="EGD23946.1"/>
    </source>
</evidence>
<accession>E9T0J5</accession>
<feature type="region of interest" description="Disordered" evidence="1">
    <location>
        <begin position="35"/>
        <end position="62"/>
    </location>
</feature>
<dbReference type="HOGENOM" id="CLU_2194892_0_0_11"/>
<dbReference type="Proteomes" id="UP000004245">
    <property type="component" value="Unassembled WGS sequence"/>
</dbReference>
<evidence type="ECO:0000313" key="3">
    <source>
        <dbReference type="Proteomes" id="UP000004245"/>
    </source>
</evidence>
<evidence type="ECO:0000256" key="1">
    <source>
        <dbReference type="SAM" id="MobiDB-lite"/>
    </source>
</evidence>
<dbReference type="EMBL" id="ADNW02000010">
    <property type="protein sequence ID" value="EGD23946.1"/>
    <property type="molecule type" value="Genomic_DNA"/>
</dbReference>
<organism evidence="2 3">
    <name type="scientific">Prescottella equi ATCC 33707</name>
    <dbReference type="NCBI Taxonomy" id="525370"/>
    <lineage>
        <taxon>Bacteria</taxon>
        <taxon>Bacillati</taxon>
        <taxon>Actinomycetota</taxon>
        <taxon>Actinomycetes</taxon>
        <taxon>Mycobacteriales</taxon>
        <taxon>Nocardiaceae</taxon>
        <taxon>Prescottella</taxon>
    </lineage>
</organism>
<proteinExistence type="predicted"/>
<reference evidence="2" key="1">
    <citation type="submission" date="2011-01" db="EMBL/GenBank/DDBJ databases">
        <authorList>
            <person name="Muzny D."/>
            <person name="Qin X."/>
            <person name="Buhay C."/>
            <person name="Dugan-Rocha S."/>
            <person name="Ding Y."/>
            <person name="Chen G."/>
            <person name="Hawes A."/>
            <person name="Holder M."/>
            <person name="Jhangiani S."/>
            <person name="Johnson A."/>
            <person name="Khan Z."/>
            <person name="Li Z."/>
            <person name="Liu W."/>
            <person name="Liu X."/>
            <person name="Perez L."/>
            <person name="Shen H."/>
            <person name="Wang Q."/>
            <person name="Watt J."/>
            <person name="Xi L."/>
            <person name="Xin Y."/>
            <person name="Zhou J."/>
            <person name="Deng J."/>
            <person name="Jiang H."/>
            <person name="Liu Y."/>
            <person name="Qu J."/>
            <person name="Song X.-Z."/>
            <person name="Zhang L."/>
            <person name="Villasana D."/>
            <person name="Johnson A."/>
            <person name="Liu J."/>
            <person name="Liyanage D."/>
            <person name="Lorensuhewa L."/>
            <person name="Robinson T."/>
            <person name="Song A."/>
            <person name="Song B.-B."/>
            <person name="Dinh H."/>
            <person name="Thornton R."/>
            <person name="Coyle M."/>
            <person name="Francisco L."/>
            <person name="Jackson L."/>
            <person name="Javaid M."/>
            <person name="Korchina V."/>
            <person name="Kovar C."/>
            <person name="Mata R."/>
            <person name="Mathew T."/>
            <person name="Ngo R."/>
            <person name="Nguyen L."/>
            <person name="Nguyen N."/>
            <person name="Okwuonu G."/>
            <person name="Ongeri F."/>
            <person name="Pham C."/>
            <person name="Simmons D."/>
            <person name="Wilczek-Boney K."/>
            <person name="Hale W."/>
            <person name="Jakkamsetti A."/>
            <person name="Pham P."/>
            <person name="Ruth R."/>
            <person name="San Lucas F."/>
            <person name="Warren J."/>
            <person name="Zhang J."/>
            <person name="Zhao Z."/>
            <person name="Zhou C."/>
            <person name="Zhu D."/>
            <person name="Lee S."/>
            <person name="Bess C."/>
            <person name="Blankenburg K."/>
            <person name="Forbes L."/>
            <person name="Fu Q."/>
            <person name="Gubbala S."/>
            <person name="Hirani K."/>
            <person name="Jayaseelan J.C."/>
            <person name="Lara F."/>
            <person name="Munidasa M."/>
            <person name="Palculict T."/>
            <person name="Patil S."/>
            <person name="Pu L.-L."/>
            <person name="Saada N."/>
            <person name="Tang L."/>
            <person name="Weissenberger G."/>
            <person name="Zhu Y."/>
            <person name="Hemphill L."/>
            <person name="Shang Y."/>
            <person name="Youmans B."/>
            <person name="Ayvaz T."/>
            <person name="Ross M."/>
            <person name="Santibanez J."/>
            <person name="Aqrawi P."/>
            <person name="Gross S."/>
            <person name="Joshi V."/>
            <person name="Fowler G."/>
            <person name="Nazareth L."/>
            <person name="Reid J."/>
            <person name="Worley K."/>
            <person name="Petrosino J."/>
            <person name="Highlander S."/>
            <person name="Gibbs R."/>
        </authorList>
    </citation>
    <scope>NUCLEOTIDE SEQUENCE [LARGE SCALE GENOMIC DNA]</scope>
    <source>
        <strain evidence="2">ATCC 33707</strain>
    </source>
</reference>
<dbReference type="AlphaFoldDB" id="E9T0J5"/>
<name>E9T0J5_RHOHA</name>